<dbReference type="Gene3D" id="2.170.130.10">
    <property type="entry name" value="TonB-dependent receptor, plug domain"/>
    <property type="match status" value="1"/>
</dbReference>
<dbReference type="InterPro" id="IPR000531">
    <property type="entry name" value="Beta-barrel_TonB"/>
</dbReference>
<comment type="similarity">
    <text evidence="10 11">Belongs to the TonB-dependent receptor family.</text>
</comment>
<dbReference type="AlphaFoldDB" id="A0AA49JKI6"/>
<dbReference type="PROSITE" id="PS52016">
    <property type="entry name" value="TONB_DEPENDENT_REC_3"/>
    <property type="match status" value="1"/>
</dbReference>
<evidence type="ECO:0000256" key="11">
    <source>
        <dbReference type="RuleBase" id="RU003357"/>
    </source>
</evidence>
<dbReference type="Gene3D" id="2.60.40.1120">
    <property type="entry name" value="Carboxypeptidase-like, regulatory domain"/>
    <property type="match status" value="1"/>
</dbReference>
<dbReference type="GO" id="GO:0044718">
    <property type="term" value="P:siderophore transmembrane transport"/>
    <property type="evidence" value="ECO:0007669"/>
    <property type="project" value="TreeGrafter"/>
</dbReference>
<dbReference type="GO" id="GO:0015344">
    <property type="term" value="F:siderophore uptake transmembrane transporter activity"/>
    <property type="evidence" value="ECO:0007669"/>
    <property type="project" value="TreeGrafter"/>
</dbReference>
<feature type="signal peptide" evidence="12">
    <location>
        <begin position="1"/>
        <end position="25"/>
    </location>
</feature>
<dbReference type="EMBL" id="CP120682">
    <property type="protein sequence ID" value="WKN40335.1"/>
    <property type="molecule type" value="Genomic_DNA"/>
</dbReference>
<dbReference type="InterPro" id="IPR012910">
    <property type="entry name" value="Plug_dom"/>
</dbReference>
<dbReference type="Pfam" id="PF00593">
    <property type="entry name" value="TonB_dep_Rec_b-barrel"/>
    <property type="match status" value="1"/>
</dbReference>
<evidence type="ECO:0000256" key="12">
    <source>
        <dbReference type="SAM" id="SignalP"/>
    </source>
</evidence>
<evidence type="ECO:0000256" key="5">
    <source>
        <dbReference type="ARBA" id="ARBA00022729"/>
    </source>
</evidence>
<comment type="subcellular location">
    <subcellularLocation>
        <location evidence="1 10">Cell outer membrane</location>
        <topology evidence="1 10">Multi-pass membrane protein</topology>
    </subcellularLocation>
</comment>
<dbReference type="InterPro" id="IPR036942">
    <property type="entry name" value="Beta-barrel_TonB_sf"/>
</dbReference>
<dbReference type="InterPro" id="IPR039426">
    <property type="entry name" value="TonB-dep_rcpt-like"/>
</dbReference>
<dbReference type="Pfam" id="PF13715">
    <property type="entry name" value="CarbopepD_reg_2"/>
    <property type="match status" value="1"/>
</dbReference>
<evidence type="ECO:0000256" key="3">
    <source>
        <dbReference type="ARBA" id="ARBA00022452"/>
    </source>
</evidence>
<evidence type="ECO:0000256" key="8">
    <source>
        <dbReference type="ARBA" id="ARBA00023170"/>
    </source>
</evidence>
<keyword evidence="2 10" id="KW-0813">Transport</keyword>
<evidence type="ECO:0000256" key="9">
    <source>
        <dbReference type="ARBA" id="ARBA00023237"/>
    </source>
</evidence>
<keyword evidence="7 10" id="KW-0472">Membrane</keyword>
<dbReference type="Gene3D" id="2.40.170.20">
    <property type="entry name" value="TonB-dependent receptor, beta-barrel domain"/>
    <property type="match status" value="1"/>
</dbReference>
<accession>A0AA49JKI6</accession>
<evidence type="ECO:0000256" key="1">
    <source>
        <dbReference type="ARBA" id="ARBA00004571"/>
    </source>
</evidence>
<reference evidence="15" key="1">
    <citation type="journal article" date="2023" name="Comput. Struct. Biotechnol. J.">
        <title>Discovery of a novel marine Bacteroidetes with a rich repertoire of carbohydrate-active enzymes.</title>
        <authorList>
            <person name="Chen B."/>
            <person name="Liu G."/>
            <person name="Chen Q."/>
            <person name="Wang H."/>
            <person name="Liu L."/>
            <person name="Tang K."/>
        </authorList>
    </citation>
    <scope>NUCLEOTIDE SEQUENCE</scope>
    <source>
        <strain evidence="15">TK19036</strain>
    </source>
</reference>
<organism evidence="15">
    <name type="scientific">Roseihalotalea indica</name>
    <dbReference type="NCBI Taxonomy" id="2867963"/>
    <lineage>
        <taxon>Bacteria</taxon>
        <taxon>Pseudomonadati</taxon>
        <taxon>Bacteroidota</taxon>
        <taxon>Cytophagia</taxon>
        <taxon>Cytophagales</taxon>
        <taxon>Catalimonadaceae</taxon>
        <taxon>Roseihalotalea</taxon>
    </lineage>
</organism>
<proteinExistence type="inferred from homology"/>
<keyword evidence="5 12" id="KW-0732">Signal</keyword>
<dbReference type="GO" id="GO:0009279">
    <property type="term" value="C:cell outer membrane"/>
    <property type="evidence" value="ECO:0007669"/>
    <property type="project" value="UniProtKB-SubCell"/>
</dbReference>
<feature type="chain" id="PRO_5041239914" evidence="12">
    <location>
        <begin position="26"/>
        <end position="900"/>
    </location>
</feature>
<feature type="domain" description="TonB-dependent receptor plug" evidence="14">
    <location>
        <begin position="255"/>
        <end position="333"/>
    </location>
</feature>
<keyword evidence="4 10" id="KW-0812">Transmembrane</keyword>
<dbReference type="SUPFAM" id="SSF56935">
    <property type="entry name" value="Porins"/>
    <property type="match status" value="1"/>
</dbReference>
<evidence type="ECO:0000259" key="14">
    <source>
        <dbReference type="Pfam" id="PF07715"/>
    </source>
</evidence>
<keyword evidence="9 10" id="KW-0998">Cell outer membrane</keyword>
<sequence length="900" mass="100775">MRSTANQRPFLILLLVLRASLFASAQSVEEVQLTHLDAANSLTEWIKEVEATHAVRFFYRPEWTDFITVTQSFSEISLTDALSRVIEGTDLSFEVYQSYYIVLLSSSPLRASRSAADGANSRIIIGDSLLAEGQTEATVSGYIRDGSTGQGIAGATLFSQEASLGTSTNVNGYYSFSVPVGNYRWQITSLGYEAERRDVRVVSNGTFSVDLFEETSRLEEITITERAEDNNVAGAQMSATRMDIQRVQKMPAFLGEVDLINAIEMLPGVSVAGEGSAGFNVRGGDVGQNLILLDGIPIYNPSHLFGFFSAFNADLLRDATLYKGGIPARYGGRIASVLDISLKEGNLRKMQVSGGIGVVASRLSMEIPIVEEKSSLIIGGRASYSDWILNQVKDITLRKSKASFYDANAKWTYRLNEAHKVGVTGYFSNDNFSLSDEATYAYQNTGGAFQWDYLISQKWLSALKFTHSRYAYQVGDLQDSVQASQIETQFDQSGGKWSLNFFPNDQHEFGGGLEVARYGFSPGTLSPEGELSLVAPRQLDTEQAWEFSGYLSDEFTINPRLTLTAGLRYNYYKYVGPREVVNYGSGVPRSRSSVTGVTSYEEGENIVTYQGWEPRAALRIGLNTRNSIKLSYNRLRQNTHLISNTASITPTDIWKLSDPYLPPQIGDQYAAGFFHNALNNTIETSVEVYYKDILNLVEYKDGATLLMNNRLEADLLSGTGRAYGVELFVAKNIGRLTGWLAYTYARTLRQVESEFTEEQVNQGNWYPSYYDKPHDFTLVGNYQFTRRVRMGVNFTFSSGRPITLPEGTYRVGGIDIANYSDRNQYRIPTYHRLDISFSVDGNLKKNKKWDSSWTFAIYNFYGRNNPYSIFFQSNQSARFSAYRLSILGRPFPSITYNFKF</sequence>
<name>A0AA49JKI6_9BACT</name>
<dbReference type="InterPro" id="IPR037066">
    <property type="entry name" value="Plug_dom_sf"/>
</dbReference>
<keyword evidence="6 11" id="KW-0798">TonB box</keyword>
<reference evidence="15" key="2">
    <citation type="journal article" date="2024" name="Antonie Van Leeuwenhoek">
        <title>Roseihalotalea indica gen. nov., sp. nov., a halophilic Bacteroidetes from mesopelagic Southwest Indian Ocean with higher carbohydrate metabolic potential.</title>
        <authorList>
            <person name="Chen B."/>
            <person name="Zhang M."/>
            <person name="Lin D."/>
            <person name="Ye J."/>
            <person name="Tang K."/>
        </authorList>
    </citation>
    <scope>NUCLEOTIDE SEQUENCE</scope>
    <source>
        <strain evidence="15">TK19036</strain>
    </source>
</reference>
<protein>
    <submittedName>
        <fullName evidence="15">TonB-dependent receptor</fullName>
    </submittedName>
</protein>
<evidence type="ECO:0000256" key="2">
    <source>
        <dbReference type="ARBA" id="ARBA00022448"/>
    </source>
</evidence>
<keyword evidence="3 10" id="KW-1134">Transmembrane beta strand</keyword>
<evidence type="ECO:0000256" key="10">
    <source>
        <dbReference type="PROSITE-ProRule" id="PRU01360"/>
    </source>
</evidence>
<evidence type="ECO:0000256" key="6">
    <source>
        <dbReference type="ARBA" id="ARBA00023077"/>
    </source>
</evidence>
<dbReference type="PANTHER" id="PTHR30069">
    <property type="entry name" value="TONB-DEPENDENT OUTER MEMBRANE RECEPTOR"/>
    <property type="match status" value="1"/>
</dbReference>
<dbReference type="Pfam" id="PF07715">
    <property type="entry name" value="Plug"/>
    <property type="match status" value="1"/>
</dbReference>
<dbReference type="InterPro" id="IPR008969">
    <property type="entry name" value="CarboxyPept-like_regulatory"/>
</dbReference>
<evidence type="ECO:0000313" key="15">
    <source>
        <dbReference type="EMBL" id="WKN40335.1"/>
    </source>
</evidence>
<dbReference type="PANTHER" id="PTHR30069:SF29">
    <property type="entry name" value="HEMOGLOBIN AND HEMOGLOBIN-HAPTOGLOBIN-BINDING PROTEIN 1-RELATED"/>
    <property type="match status" value="1"/>
</dbReference>
<dbReference type="SUPFAM" id="SSF49464">
    <property type="entry name" value="Carboxypeptidase regulatory domain-like"/>
    <property type="match status" value="1"/>
</dbReference>
<evidence type="ECO:0000259" key="13">
    <source>
        <dbReference type="Pfam" id="PF00593"/>
    </source>
</evidence>
<evidence type="ECO:0000256" key="4">
    <source>
        <dbReference type="ARBA" id="ARBA00022692"/>
    </source>
</evidence>
<feature type="domain" description="TonB-dependent receptor-like beta-barrel" evidence="13">
    <location>
        <begin position="403"/>
        <end position="859"/>
    </location>
</feature>
<keyword evidence="8 15" id="KW-0675">Receptor</keyword>
<gene>
    <name evidence="15" type="ORF">K4G66_12190</name>
</gene>
<evidence type="ECO:0000256" key="7">
    <source>
        <dbReference type="ARBA" id="ARBA00023136"/>
    </source>
</evidence>